<organism evidence="6 7">
    <name type="scientific">Channa striata</name>
    <name type="common">Snakehead murrel</name>
    <name type="synonym">Ophicephalus striatus</name>
    <dbReference type="NCBI Taxonomy" id="64152"/>
    <lineage>
        <taxon>Eukaryota</taxon>
        <taxon>Metazoa</taxon>
        <taxon>Chordata</taxon>
        <taxon>Craniata</taxon>
        <taxon>Vertebrata</taxon>
        <taxon>Euteleostomi</taxon>
        <taxon>Actinopterygii</taxon>
        <taxon>Neopterygii</taxon>
        <taxon>Teleostei</taxon>
        <taxon>Neoteleostei</taxon>
        <taxon>Acanthomorphata</taxon>
        <taxon>Anabantaria</taxon>
        <taxon>Anabantiformes</taxon>
        <taxon>Channoidei</taxon>
        <taxon>Channidae</taxon>
        <taxon>Channa</taxon>
    </lineage>
</organism>
<comment type="caution">
    <text evidence="6">The sequence shown here is derived from an EMBL/GenBank/DDBJ whole genome shotgun (WGS) entry which is preliminary data.</text>
</comment>
<keyword evidence="3 5" id="KW-1133">Transmembrane helix</keyword>
<keyword evidence="2 5" id="KW-0812">Transmembrane</keyword>
<comment type="subcellular location">
    <subcellularLocation>
        <location evidence="1">Membrane</location>
        <topology evidence="1">Multi-pass membrane protein</topology>
    </subcellularLocation>
</comment>
<evidence type="ECO:0000256" key="4">
    <source>
        <dbReference type="ARBA" id="ARBA00023136"/>
    </source>
</evidence>
<feature type="transmembrane region" description="Helical" evidence="5">
    <location>
        <begin position="149"/>
        <end position="173"/>
    </location>
</feature>
<dbReference type="Proteomes" id="UP001187415">
    <property type="component" value="Unassembled WGS sequence"/>
</dbReference>
<dbReference type="Pfam" id="PF04103">
    <property type="entry name" value="CD20"/>
    <property type="match status" value="1"/>
</dbReference>
<gene>
    <name evidence="6" type="ORF">Q5P01_009021</name>
</gene>
<dbReference type="AlphaFoldDB" id="A0AA88N0J9"/>
<evidence type="ECO:0000256" key="5">
    <source>
        <dbReference type="SAM" id="Phobius"/>
    </source>
</evidence>
<evidence type="ECO:0000313" key="6">
    <source>
        <dbReference type="EMBL" id="KAK2849187.1"/>
    </source>
</evidence>
<reference evidence="6" key="1">
    <citation type="submission" date="2023-07" db="EMBL/GenBank/DDBJ databases">
        <title>Chromosome-level Genome Assembly of Striped Snakehead (Channa striata).</title>
        <authorList>
            <person name="Liu H."/>
        </authorList>
    </citation>
    <scope>NUCLEOTIDE SEQUENCE</scope>
    <source>
        <strain evidence="6">Gz</strain>
        <tissue evidence="6">Muscle</tissue>
    </source>
</reference>
<keyword evidence="4 5" id="KW-0472">Membrane</keyword>
<evidence type="ECO:0000256" key="3">
    <source>
        <dbReference type="ARBA" id="ARBA00022989"/>
    </source>
</evidence>
<dbReference type="GO" id="GO:0016020">
    <property type="term" value="C:membrane"/>
    <property type="evidence" value="ECO:0007669"/>
    <property type="project" value="UniProtKB-SubCell"/>
</dbReference>
<accession>A0AA88N0J9</accession>
<protein>
    <submittedName>
        <fullName evidence="6">Uncharacterized protein</fullName>
    </submittedName>
</protein>
<evidence type="ECO:0000313" key="7">
    <source>
        <dbReference type="Proteomes" id="UP001187415"/>
    </source>
</evidence>
<sequence>MEGTEPTTRITTNGNQEADHMVLMSSKPLHRFVQREPGSLGIVIVMFGCAEVLMGFQLVGEKATTSNGLYVPFWQGALFLLCGNLSIYTERHPSKKMVTVCLAMYLVSFFGILVSGGYRIACILNYRYLGRWMDQWNFYRRDQLYGVEGLLLASSLCVSVLLIVLCVFARLALKSTRTQFIVQCIPAPAPAPAQSDKTPN</sequence>
<dbReference type="InterPro" id="IPR007237">
    <property type="entry name" value="CD20-like"/>
</dbReference>
<feature type="transmembrane region" description="Helical" evidence="5">
    <location>
        <begin position="100"/>
        <end position="129"/>
    </location>
</feature>
<feature type="transmembrane region" description="Helical" evidence="5">
    <location>
        <begin position="40"/>
        <end position="59"/>
    </location>
</feature>
<dbReference type="EMBL" id="JAUPFM010000006">
    <property type="protein sequence ID" value="KAK2849187.1"/>
    <property type="molecule type" value="Genomic_DNA"/>
</dbReference>
<name>A0AA88N0J9_CHASR</name>
<keyword evidence="7" id="KW-1185">Reference proteome</keyword>
<proteinExistence type="predicted"/>
<evidence type="ECO:0000256" key="1">
    <source>
        <dbReference type="ARBA" id="ARBA00004141"/>
    </source>
</evidence>
<evidence type="ECO:0000256" key="2">
    <source>
        <dbReference type="ARBA" id="ARBA00022692"/>
    </source>
</evidence>
<feature type="transmembrane region" description="Helical" evidence="5">
    <location>
        <begin position="71"/>
        <end position="88"/>
    </location>
</feature>